<evidence type="ECO:0000313" key="6">
    <source>
        <dbReference type="EMBL" id="CAK1259941.1"/>
    </source>
</evidence>
<sequence length="335" mass="39037">MVLKNNKNSDCNDVQSLLAQGNQLLEGAYDITLIEMRLLYLALTKIDSRKPQPANEYTLFAKEYRDTFSLDSKNCYEQLKSAASSLGSKPIVTYEWNEAKKRIDAVKRFWFSSIRYGVGNSESDITLRFSDSVSQYLYELKSEFTQMNLEHMVKLDTPFSFRLYSWLYKYKNLNRNKKHSGVISTDPITIEWMKERTGLTGKYPVYKDFKKRVLDPAVDIINANTNLSVTYEGIKSGRKIESVVFTYLVENETYDGKKIATKPLRPRLPSRPRVIKGSSAEVAWAKKCIDVMKNYLISLREYDDKLKLSRPDLQKVKLWHEITGWDFEESFWFSD</sequence>
<dbReference type="AlphaFoldDB" id="A0A0A1DZ66"/>
<geneLocation type="plasmid" evidence="4">
    <name>pGXEC3</name>
</geneLocation>
<dbReference type="SUPFAM" id="SSF46785">
    <property type="entry name" value="Winged helix' DNA-binding domain"/>
    <property type="match status" value="2"/>
</dbReference>
<evidence type="ECO:0000313" key="7">
    <source>
        <dbReference type="EMBL" id="MIB63627.1"/>
    </source>
</evidence>
<dbReference type="EMBL" id="KM580532">
    <property type="protein sequence ID" value="AJF83593.1"/>
    <property type="molecule type" value="Genomic_DNA"/>
</dbReference>
<dbReference type="EMBL" id="KM580533">
    <property type="protein sequence ID" value="AJF83630.1"/>
    <property type="molecule type" value="Genomic_DNA"/>
</dbReference>
<dbReference type="EMBL" id="OY757100">
    <property type="protein sequence ID" value="CAK1259941.1"/>
    <property type="molecule type" value="Genomic_DNA"/>
</dbReference>
<organism evidence="3">
    <name type="scientific">Escherichia coli</name>
    <dbReference type="NCBI Taxonomy" id="562"/>
    <lineage>
        <taxon>Bacteria</taxon>
        <taxon>Pseudomonadati</taxon>
        <taxon>Pseudomonadota</taxon>
        <taxon>Gammaproteobacteria</taxon>
        <taxon>Enterobacterales</taxon>
        <taxon>Enterobacteriaceae</taxon>
        <taxon>Escherichia</taxon>
    </lineage>
</organism>
<proteinExistence type="inferred from homology"/>
<reference evidence="3" key="4">
    <citation type="journal article" date="2015" name="Antimicrob. Agents Chemother.">
        <title>Dissemination and characterization of cfr-carrying plasmid in Escherichia coli of animal origin.</title>
        <authorList>
            <person name="Deng H."/>
            <person name="Liu Y."/>
        </authorList>
    </citation>
    <scope>NUCLEOTIDE SEQUENCE</scope>
    <source>
        <strain evidence="3">8ZG6D</strain>
        <plasmid evidence="3">pSD11</plasmid>
    </source>
</reference>
<gene>
    <name evidence="3" type="primary">rep</name>
    <name evidence="4" type="synonym">repB</name>
    <name evidence="7" type="ORF">D9E49_25105</name>
    <name evidence="6" type="ORF">FGAF862_48720</name>
</gene>
<geneLocation type="plasmid" evidence="5">
    <name>pGXEC6</name>
</geneLocation>
<dbReference type="GO" id="GO:0006270">
    <property type="term" value="P:DNA replication initiation"/>
    <property type="evidence" value="ECO:0007669"/>
    <property type="project" value="InterPro"/>
</dbReference>
<dbReference type="InterPro" id="IPR036390">
    <property type="entry name" value="WH_DNA-bd_sf"/>
</dbReference>
<feature type="domain" description="Initiator Rep protein WH1" evidence="2">
    <location>
        <begin position="19"/>
        <end position="167"/>
    </location>
</feature>
<dbReference type="RefSeq" id="WP_000243325.1">
    <property type="nucleotide sequence ID" value="NZ_BGFX01000085.1"/>
</dbReference>
<name>A0A0A1DZ66_ECOLX</name>
<dbReference type="EMBL" id="ROAL01000040">
    <property type="protein sequence ID" value="MIB63627.1"/>
    <property type="molecule type" value="Genomic_DNA"/>
</dbReference>
<comment type="similarity">
    <text evidence="1">Belongs to the initiator RepB protein family.</text>
</comment>
<evidence type="ECO:0000256" key="1">
    <source>
        <dbReference type="ARBA" id="ARBA00038283"/>
    </source>
</evidence>
<dbReference type="InterPro" id="IPR036388">
    <property type="entry name" value="WH-like_DNA-bd_sf"/>
</dbReference>
<reference evidence="3" key="2">
    <citation type="journal article" date="2015" name="Antimicrob. Agents Chemother.">
        <title>Complete Nucleotide Sequence of cfr-Carrying IncX4 Plasmid pSD11 from Escherichia coli.</title>
        <authorList>
            <person name="Sun J."/>
            <person name="Deng H."/>
            <person name="Li L."/>
            <person name="Chen M.Y."/>
            <person name="Fang L.X."/>
            <person name="Yang Q.E."/>
            <person name="Liu Y.H."/>
            <person name="Liao X.P."/>
        </authorList>
    </citation>
    <scope>NUCLEOTIDE SEQUENCE</scope>
    <source>
        <strain evidence="3">8ZG6D</strain>
        <plasmid evidence="3">pSD11</plasmid>
    </source>
</reference>
<keyword evidence="3" id="KW-0614">Plasmid</keyword>
<dbReference type="Proteomes" id="UP001296028">
    <property type="component" value="Plasmid pF862-3"/>
</dbReference>
<evidence type="ECO:0000313" key="3">
    <source>
        <dbReference type="EMBL" id="AIY22795.1"/>
    </source>
</evidence>
<dbReference type="Pfam" id="PF21205">
    <property type="entry name" value="Rep3_C"/>
    <property type="match status" value="1"/>
</dbReference>
<reference evidence="4" key="3">
    <citation type="journal article" date="2015" name="Antimicrob. Agents Chemother.">
        <title>Novel Conjugative Plasmid from Escherichia coli of Swine Origin That Coharbors the Multiresistance Gene cfr and the Extended-Spectrum-?-Lactamase Gene blaCTX-M-14b.</title>
        <authorList>
            <person name="Zhang W.J."/>
            <person name="Wang X.M."/>
            <person name="Dai L."/>
            <person name="Hua X."/>
            <person name="Dong Z."/>
            <person name="Schwarz S."/>
            <person name="Liu S."/>
        </authorList>
    </citation>
    <scope>NUCLEOTIDE SEQUENCE</scope>
    <source>
        <strain evidence="4">GXEC3</strain>
        <strain evidence="5">GXEC6</strain>
        <plasmid evidence="4">pGXEC3</plasmid>
        <plasmid evidence="5">pGXEC6</plasmid>
    </source>
</reference>
<evidence type="ECO:0000313" key="9">
    <source>
        <dbReference type="Proteomes" id="UP001296028"/>
    </source>
</evidence>
<reference evidence="7 8" key="5">
    <citation type="submission" date="2018-10" db="EMBL/GenBank/DDBJ databases">
        <authorList>
            <consortium name="NARMS: The National Antimicrobial Resistance Monitoring System"/>
        </authorList>
    </citation>
    <scope>NUCLEOTIDE SEQUENCE [LARGE SCALE GENOMIC DNA]</scope>
    <source>
        <strain evidence="7 8">CVM N17EC0276</strain>
    </source>
</reference>
<geneLocation type="plasmid" evidence="3">
    <name>pSD11</name>
</geneLocation>
<geneLocation type="plasmid" evidence="6 9">
    <name>pF862-3</name>
</geneLocation>
<evidence type="ECO:0000259" key="2">
    <source>
        <dbReference type="Pfam" id="PF01051"/>
    </source>
</evidence>
<dbReference type="InterPro" id="IPR000525">
    <property type="entry name" value="Initiator_Rep_WH1"/>
</dbReference>
<dbReference type="Proteomes" id="UP000271175">
    <property type="component" value="Unassembled WGS sequence"/>
</dbReference>
<dbReference type="Gene3D" id="1.10.10.10">
    <property type="entry name" value="Winged helix-like DNA-binding domain superfamily/Winged helix DNA-binding domain"/>
    <property type="match status" value="2"/>
</dbReference>
<evidence type="ECO:0000313" key="8">
    <source>
        <dbReference type="Proteomes" id="UP000271175"/>
    </source>
</evidence>
<dbReference type="Pfam" id="PF01051">
    <property type="entry name" value="Rep3_N"/>
    <property type="match status" value="1"/>
</dbReference>
<reference evidence="6" key="6">
    <citation type="submission" date="2023-10" db="EMBL/GenBank/DDBJ databases">
        <authorList>
            <person name="Leclercq S."/>
        </authorList>
    </citation>
    <scope>NUCLEOTIDE SEQUENCE</scope>
    <source>
        <strain evidence="6">F862</strain>
        <plasmid evidence="6">pF862-3</plasmid>
    </source>
</reference>
<dbReference type="GO" id="GO:0003887">
    <property type="term" value="F:DNA-directed DNA polymerase activity"/>
    <property type="evidence" value="ECO:0007669"/>
    <property type="project" value="InterPro"/>
</dbReference>
<reference evidence="4" key="1">
    <citation type="submission" date="2014-09" db="EMBL/GenBank/DDBJ databases">
        <authorList>
            <person name="Zhang W.-J."/>
            <person name="Wang X.-M."/>
            <person name="Schwarz S."/>
            <person name="Dai L."/>
            <person name="Hua X."/>
            <person name="Liu S."/>
        </authorList>
    </citation>
    <scope>NUCLEOTIDE SEQUENCE</scope>
    <source>
        <strain evidence="4">GXEC3</strain>
        <strain evidence="5">GXEC6</strain>
        <plasmid evidence="4">pGXEC3</plasmid>
        <plasmid evidence="5">pGXEC6</plasmid>
    </source>
</reference>
<accession>A0A0A1DZ66</accession>
<evidence type="ECO:0000313" key="4">
    <source>
        <dbReference type="EMBL" id="AJF83593.1"/>
    </source>
</evidence>
<dbReference type="EMBL" id="KM212169">
    <property type="protein sequence ID" value="AIY22795.1"/>
    <property type="molecule type" value="Genomic_DNA"/>
</dbReference>
<evidence type="ECO:0000313" key="5">
    <source>
        <dbReference type="EMBL" id="AJF83630.1"/>
    </source>
</evidence>
<protein>
    <submittedName>
        <fullName evidence="4">Initiator RepB protein</fullName>
    </submittedName>
    <submittedName>
        <fullName evidence="3">Plasmid replication protein</fullName>
    </submittedName>
    <submittedName>
        <fullName evidence="7">RepB family plasmid replication initiator protein</fullName>
    </submittedName>
</protein>